<dbReference type="Proteomes" id="UP001065047">
    <property type="component" value="Unassembled WGS sequence"/>
</dbReference>
<gene>
    <name evidence="1" type="ORF">AA14337_2462</name>
</gene>
<comment type="caution">
    <text evidence="1">The sequence shown here is derived from an EMBL/GenBank/DDBJ whole genome shotgun (WGS) entry which is preliminary data.</text>
</comment>
<accession>A0ABQ0PVW7</accession>
<organism evidence="1 2">
    <name type="scientific">Acetobacter malorum DSM 14337</name>
    <dbReference type="NCBI Taxonomy" id="1307910"/>
    <lineage>
        <taxon>Bacteria</taxon>
        <taxon>Pseudomonadati</taxon>
        <taxon>Pseudomonadota</taxon>
        <taxon>Alphaproteobacteria</taxon>
        <taxon>Acetobacterales</taxon>
        <taxon>Acetobacteraceae</taxon>
        <taxon>Acetobacter</taxon>
    </lineage>
</organism>
<evidence type="ECO:0000313" key="1">
    <source>
        <dbReference type="EMBL" id="GBQ82896.1"/>
    </source>
</evidence>
<name>A0ABQ0PVW7_9PROT</name>
<sequence>MISDSPEMWNEPYLETCCRSALHRLCLAGAVGRPAGQRDDPCLVRMEGMGFVRDDGQGRFFVTDEGEARHTREVLKGAGGLKPPSARHE</sequence>
<dbReference type="EMBL" id="BAPF01000031">
    <property type="protein sequence ID" value="GBQ82896.1"/>
    <property type="molecule type" value="Genomic_DNA"/>
</dbReference>
<protein>
    <submittedName>
        <fullName evidence="1">Uncharacterized protein</fullName>
    </submittedName>
</protein>
<proteinExistence type="predicted"/>
<reference evidence="1" key="1">
    <citation type="submission" date="2013-04" db="EMBL/GenBank/DDBJ databases">
        <title>The genome sequencing project of 58 acetic acid bacteria.</title>
        <authorList>
            <person name="Okamoto-Kainuma A."/>
            <person name="Ishikawa M."/>
            <person name="Umino S."/>
            <person name="Koizumi Y."/>
            <person name="Shiwa Y."/>
            <person name="Yoshikawa H."/>
            <person name="Matsutani M."/>
            <person name="Matsushita K."/>
        </authorList>
    </citation>
    <scope>NUCLEOTIDE SEQUENCE</scope>
    <source>
        <strain evidence="1">DSM 14337</strain>
    </source>
</reference>
<keyword evidence="2" id="KW-1185">Reference proteome</keyword>
<evidence type="ECO:0000313" key="2">
    <source>
        <dbReference type="Proteomes" id="UP001065047"/>
    </source>
</evidence>